<comment type="caution">
    <text evidence="1">The sequence shown here is derived from an EMBL/GenBank/DDBJ whole genome shotgun (WGS) entry which is preliminary data.</text>
</comment>
<dbReference type="EMBL" id="JACHXP010000018">
    <property type="protein sequence ID" value="MBB3191862.1"/>
    <property type="molecule type" value="Genomic_DNA"/>
</dbReference>
<organism evidence="1 2">
    <name type="scientific">Halomonas cerina</name>
    <dbReference type="NCBI Taxonomy" id="447424"/>
    <lineage>
        <taxon>Bacteria</taxon>
        <taxon>Pseudomonadati</taxon>
        <taxon>Pseudomonadota</taxon>
        <taxon>Gammaproteobacteria</taxon>
        <taxon>Oceanospirillales</taxon>
        <taxon>Halomonadaceae</taxon>
        <taxon>Halomonas</taxon>
    </lineage>
</organism>
<dbReference type="AlphaFoldDB" id="A0A839V8V3"/>
<protein>
    <submittedName>
        <fullName evidence="1">Uncharacterized protein</fullName>
    </submittedName>
</protein>
<dbReference type="Proteomes" id="UP000547614">
    <property type="component" value="Unassembled WGS sequence"/>
</dbReference>
<sequence length="289" mass="32501">MRKAGKRRQLSGEEIGSQLEANLKEADNRRYQGLDQLARLEQAKQAQRRRERKRLMAKYGSDSPKVRRLEAKLDAGEDLITGARVERQRLDITASSEVATQEWVLKGFLRGLDGEGLRGVTLVLSWDQNRVDEPVALTRSHSDGSFEFRRKLGGDLEGEAGLGEAEEETQEQQEQQEQLAEPQPLWLHVLDPEGKVVVTDSEAVWPTSGVLDYRDLTVDPAKVGGGEAQTRYLGNASTLELHDLENSKPQCRVDTIRAAFRKPYKTQKAAVADGFDFCAYCFGREKSKW</sequence>
<proteinExistence type="predicted"/>
<keyword evidence="2" id="KW-1185">Reference proteome</keyword>
<gene>
    <name evidence="1" type="ORF">FHR94_003136</name>
</gene>
<evidence type="ECO:0000313" key="1">
    <source>
        <dbReference type="EMBL" id="MBB3191862.1"/>
    </source>
</evidence>
<accession>A0A839V8V3</accession>
<reference evidence="1 2" key="1">
    <citation type="submission" date="2020-08" db="EMBL/GenBank/DDBJ databases">
        <title>Genomic Encyclopedia of Type Strains, Phase III (KMG-III): the genomes of soil and plant-associated and newly described type strains.</title>
        <authorList>
            <person name="Whitman W."/>
        </authorList>
    </citation>
    <scope>NUCLEOTIDE SEQUENCE [LARGE SCALE GENOMIC DNA]</scope>
    <source>
        <strain evidence="1 2">CECT 7282</strain>
    </source>
</reference>
<evidence type="ECO:0000313" key="2">
    <source>
        <dbReference type="Proteomes" id="UP000547614"/>
    </source>
</evidence>
<dbReference type="RefSeq" id="WP_183326931.1">
    <property type="nucleotide sequence ID" value="NZ_JACHXP010000018.1"/>
</dbReference>
<name>A0A839V8V3_9GAMM</name>